<proteinExistence type="predicted"/>
<dbReference type="EMBL" id="CP036313">
    <property type="protein sequence ID" value="QBH12730.1"/>
    <property type="molecule type" value="Genomic_DNA"/>
</dbReference>
<protein>
    <submittedName>
        <fullName evidence="2">Uncharacterized protein</fullName>
    </submittedName>
</protein>
<reference evidence="2 3" key="1">
    <citation type="submission" date="2019-02" db="EMBL/GenBank/DDBJ databases">
        <title>Complete genome sequence of Desulfobacter hydrogenophilus AcRS1.</title>
        <authorList>
            <person name="Marietou A."/>
            <person name="Lund M.B."/>
            <person name="Marshall I.P.G."/>
            <person name="Schreiber L."/>
            <person name="Jorgensen B."/>
        </authorList>
    </citation>
    <scope>NUCLEOTIDE SEQUENCE [LARGE SCALE GENOMIC DNA]</scope>
    <source>
        <strain evidence="2 3">AcRS1</strain>
    </source>
</reference>
<feature type="compositionally biased region" description="Basic and acidic residues" evidence="1">
    <location>
        <begin position="29"/>
        <end position="38"/>
    </location>
</feature>
<accession>A0ABX5RCV2</accession>
<evidence type="ECO:0000256" key="1">
    <source>
        <dbReference type="SAM" id="MobiDB-lite"/>
    </source>
</evidence>
<keyword evidence="3" id="KW-1185">Reference proteome</keyword>
<name>A0ABX5RCV2_9BACT</name>
<evidence type="ECO:0000313" key="3">
    <source>
        <dbReference type="Proteomes" id="UP000293902"/>
    </source>
</evidence>
<dbReference type="Proteomes" id="UP000293902">
    <property type="component" value="Chromosome"/>
</dbReference>
<feature type="compositionally biased region" description="Basic residues" evidence="1">
    <location>
        <begin position="16"/>
        <end position="28"/>
    </location>
</feature>
<sequence length="95" mass="11959">MLDMTSKIIHHQDRRQNKHNRRGNRNRRSWGERRHDFRNGSNKKRRTLCEWWRAITNARLGVDRRKQERRKNMDRRRQNLNNLLTEEEITELLNW</sequence>
<gene>
    <name evidence="2" type="ORF">EYB58_07305</name>
</gene>
<dbReference type="RefSeq" id="WP_131072023.1">
    <property type="nucleotide sequence ID" value="NZ_CP036313.1"/>
</dbReference>
<feature type="region of interest" description="Disordered" evidence="1">
    <location>
        <begin position="1"/>
        <end position="41"/>
    </location>
</feature>
<organism evidence="2 3">
    <name type="scientific">Desulfobacter hydrogenophilus</name>
    <dbReference type="NCBI Taxonomy" id="2291"/>
    <lineage>
        <taxon>Bacteria</taxon>
        <taxon>Pseudomonadati</taxon>
        <taxon>Thermodesulfobacteriota</taxon>
        <taxon>Desulfobacteria</taxon>
        <taxon>Desulfobacterales</taxon>
        <taxon>Desulfobacteraceae</taxon>
        <taxon>Desulfobacter</taxon>
    </lineage>
</organism>
<evidence type="ECO:0000313" key="2">
    <source>
        <dbReference type="EMBL" id="QBH12730.1"/>
    </source>
</evidence>